<dbReference type="EMBL" id="JAAOIW010000021">
    <property type="protein sequence ID" value="NHN34706.1"/>
    <property type="molecule type" value="Genomic_DNA"/>
</dbReference>
<proteinExistence type="predicted"/>
<name>A0ABX0JKT4_9BACL</name>
<organism evidence="1 2">
    <name type="scientific">Paenibacillus agricola</name>
    <dbReference type="NCBI Taxonomy" id="2716264"/>
    <lineage>
        <taxon>Bacteria</taxon>
        <taxon>Bacillati</taxon>
        <taxon>Bacillota</taxon>
        <taxon>Bacilli</taxon>
        <taxon>Bacillales</taxon>
        <taxon>Paenibacillaceae</taxon>
        <taxon>Paenibacillus</taxon>
    </lineage>
</organism>
<evidence type="ECO:0000313" key="1">
    <source>
        <dbReference type="EMBL" id="NHN34706.1"/>
    </source>
</evidence>
<accession>A0ABX0JKT4</accession>
<protein>
    <submittedName>
        <fullName evidence="1">Uncharacterized protein</fullName>
    </submittedName>
</protein>
<reference evidence="1" key="1">
    <citation type="submission" date="2020-03" db="EMBL/GenBank/DDBJ databases">
        <title>Draft sequencing of Paenibacilllus sp. S3N08.</title>
        <authorList>
            <person name="Kim D.-U."/>
        </authorList>
    </citation>
    <scope>NUCLEOTIDE SEQUENCE</scope>
    <source>
        <strain evidence="1">S3N08</strain>
    </source>
</reference>
<gene>
    <name evidence="1" type="ORF">G9U52_33635</name>
</gene>
<dbReference type="Proteomes" id="UP001165962">
    <property type="component" value="Unassembled WGS sequence"/>
</dbReference>
<evidence type="ECO:0000313" key="2">
    <source>
        <dbReference type="Proteomes" id="UP001165962"/>
    </source>
</evidence>
<sequence>MWFLNKETGLTWDVSEPGLIKRLEKNEHYEQVTEPIKVQIEQPVLENKNTKRSGKEVTQ</sequence>
<keyword evidence="2" id="KW-1185">Reference proteome</keyword>
<dbReference type="RefSeq" id="WP_166155877.1">
    <property type="nucleotide sequence ID" value="NZ_JAAOIW010000021.1"/>
</dbReference>
<comment type="caution">
    <text evidence="1">The sequence shown here is derived from an EMBL/GenBank/DDBJ whole genome shotgun (WGS) entry which is preliminary data.</text>
</comment>